<organism evidence="1 2">
    <name type="scientific">Halocaridina rubra</name>
    <name type="common">Hawaiian red shrimp</name>
    <dbReference type="NCBI Taxonomy" id="373956"/>
    <lineage>
        <taxon>Eukaryota</taxon>
        <taxon>Metazoa</taxon>
        <taxon>Ecdysozoa</taxon>
        <taxon>Arthropoda</taxon>
        <taxon>Crustacea</taxon>
        <taxon>Multicrustacea</taxon>
        <taxon>Malacostraca</taxon>
        <taxon>Eumalacostraca</taxon>
        <taxon>Eucarida</taxon>
        <taxon>Decapoda</taxon>
        <taxon>Pleocyemata</taxon>
        <taxon>Caridea</taxon>
        <taxon>Atyoidea</taxon>
        <taxon>Atyidae</taxon>
        <taxon>Halocaridina</taxon>
    </lineage>
</organism>
<protein>
    <submittedName>
        <fullName evidence="1">Dedicator of cytokinesis protein 7</fullName>
    </submittedName>
</protein>
<dbReference type="PANTHER" id="PTHR23317:SF76">
    <property type="entry name" value="LD20667P"/>
    <property type="match status" value="1"/>
</dbReference>
<dbReference type="GO" id="GO:0005085">
    <property type="term" value="F:guanyl-nucleotide exchange factor activity"/>
    <property type="evidence" value="ECO:0007669"/>
    <property type="project" value="InterPro"/>
</dbReference>
<dbReference type="PANTHER" id="PTHR23317">
    <property type="entry name" value="DEDICATOR OF CYTOKINESIS DOCK"/>
    <property type="match status" value="1"/>
</dbReference>
<comment type="caution">
    <text evidence="1">The sequence shown here is derived from an EMBL/GenBank/DDBJ whole genome shotgun (WGS) entry which is preliminary data.</text>
</comment>
<dbReference type="Proteomes" id="UP001381693">
    <property type="component" value="Unassembled WGS sequence"/>
</dbReference>
<dbReference type="GO" id="GO:0007264">
    <property type="term" value="P:small GTPase-mediated signal transduction"/>
    <property type="evidence" value="ECO:0007669"/>
    <property type="project" value="InterPro"/>
</dbReference>
<dbReference type="InterPro" id="IPR026791">
    <property type="entry name" value="DOCK"/>
</dbReference>
<dbReference type="AlphaFoldDB" id="A0AAN8WRK8"/>
<evidence type="ECO:0000313" key="2">
    <source>
        <dbReference type="Proteomes" id="UP001381693"/>
    </source>
</evidence>
<sequence>IGSTTSQSSFISTVVGGNRSAFTTLSNAFRQQHFLIGLVLSDLATALEINNSSINARAVNTVRNLLSSHDTDDRYLEPEIRARVAALYLPLINIVIDALPQLHTFASPKNRYLISSLNDDGDGGSSHIHQNVALAIAGSSVYANKESDYDVIQGQQSRKCPLSSTTTRNLLMCLLWILRNVDDVTFRHTLSDLPHNRLHQLLDVLYIAVSCFEYKGKKISHRSGSSNARNKADMKRLEEFIMGQHSARSEMMLRRRERNPPSPSGTGERLRWRKETFHWRNHHQDTEHSVHSEIDQDSQVEGHLAAEANMVILDSLENVVQVVTNADHLQGLLTVVFGVLLHALASNQSTITLTNMFNTQRALVAKASII</sequence>
<reference evidence="1 2" key="1">
    <citation type="submission" date="2023-11" db="EMBL/GenBank/DDBJ databases">
        <title>Halocaridina rubra genome assembly.</title>
        <authorList>
            <person name="Smith C."/>
        </authorList>
    </citation>
    <scope>NUCLEOTIDE SEQUENCE [LARGE SCALE GENOMIC DNA]</scope>
    <source>
        <strain evidence="1">EP-1</strain>
        <tissue evidence="1">Whole</tissue>
    </source>
</reference>
<feature type="non-terminal residue" evidence="1">
    <location>
        <position position="1"/>
    </location>
</feature>
<gene>
    <name evidence="1" type="primary">DOCK7</name>
    <name evidence="1" type="ORF">SK128_014114</name>
</gene>
<name>A0AAN8WRK8_HALRR</name>
<dbReference type="EMBL" id="JAXCGZ010015846">
    <property type="protein sequence ID" value="KAK7069782.1"/>
    <property type="molecule type" value="Genomic_DNA"/>
</dbReference>
<proteinExistence type="predicted"/>
<keyword evidence="2" id="KW-1185">Reference proteome</keyword>
<evidence type="ECO:0000313" key="1">
    <source>
        <dbReference type="EMBL" id="KAK7069782.1"/>
    </source>
</evidence>
<accession>A0AAN8WRK8</accession>